<dbReference type="AlphaFoldDB" id="A0A8B6XA26"/>
<dbReference type="OrthoDB" id="62567at2"/>
<organism evidence="2 3">
    <name type="scientific">Derxia gummosa DSM 723</name>
    <dbReference type="NCBI Taxonomy" id="1121388"/>
    <lineage>
        <taxon>Bacteria</taxon>
        <taxon>Pseudomonadati</taxon>
        <taxon>Pseudomonadota</taxon>
        <taxon>Betaproteobacteria</taxon>
        <taxon>Burkholderiales</taxon>
        <taxon>Alcaligenaceae</taxon>
        <taxon>Derxia</taxon>
    </lineage>
</organism>
<dbReference type="SUPFAM" id="SSF53474">
    <property type="entry name" value="alpha/beta-Hydrolases"/>
    <property type="match status" value="1"/>
</dbReference>
<dbReference type="EC" id="3.-.-.-" evidence="3"/>
<dbReference type="RefSeq" id="WP_084545035.1">
    <property type="nucleotide sequence ID" value="NZ_AXWS01000013.1"/>
</dbReference>
<dbReference type="InterPro" id="IPR002925">
    <property type="entry name" value="Dienelactn_hydro"/>
</dbReference>
<reference evidence="3" key="1">
    <citation type="journal article" date="2000" name="Curr. Protein Pept. Sci.">
        <title>Alpha/Beta-hydrolase fold enzymes: structures, functions and mechanisms.</title>
        <authorList>
            <person name="Holmquist M."/>
        </authorList>
    </citation>
    <scope>NUCLEOTIDE SEQUENCE</scope>
</reference>
<dbReference type="Pfam" id="PF01738">
    <property type="entry name" value="DLH"/>
    <property type="match status" value="1"/>
</dbReference>
<dbReference type="Proteomes" id="UP000675920">
    <property type="component" value="Unplaced"/>
</dbReference>
<evidence type="ECO:0000313" key="3">
    <source>
        <dbReference type="RefSeq" id="WP_084545035.1"/>
    </source>
</evidence>
<keyword evidence="3" id="KW-0378">Hydrolase</keyword>
<feature type="domain" description="Dienelactone hydrolase" evidence="1">
    <location>
        <begin position="28"/>
        <end position="244"/>
    </location>
</feature>
<sequence>MSNSPSASSAFKPVGEPVTASWLRIGGFDAYCALPPAGRGPGLLLLQEIFGVNAHIRRVAEQYALAGFTVLAPDLFWRQAPRVELGYVGEERDRALALMKALAHDDAVADMGAAVAALRALPACNGRVAALGYCMGGRLAYAAATQCGVDRAVAYYGGGIATRLDLAPAIGVPVLFHHAGHDESIPPEAVAAVRAAMAASPAAALAEFHDYPDAKHGFNCWARAAYEPASAALAHARSLAFLAPLFA</sequence>
<dbReference type="GO" id="GO:0016787">
    <property type="term" value="F:hydrolase activity"/>
    <property type="evidence" value="ECO:0007669"/>
    <property type="project" value="UniProtKB-KW"/>
</dbReference>
<keyword evidence="2" id="KW-1185">Reference proteome</keyword>
<evidence type="ECO:0000313" key="2">
    <source>
        <dbReference type="Proteomes" id="UP000675920"/>
    </source>
</evidence>
<dbReference type="PANTHER" id="PTHR46623">
    <property type="entry name" value="CARBOXYMETHYLENEBUTENOLIDASE-RELATED"/>
    <property type="match status" value="1"/>
</dbReference>
<dbReference type="Gene3D" id="3.40.50.1820">
    <property type="entry name" value="alpha/beta hydrolase"/>
    <property type="match status" value="1"/>
</dbReference>
<name>A0A8B6XA26_9BURK</name>
<reference evidence="3" key="3">
    <citation type="submission" date="2025-08" db="UniProtKB">
        <authorList>
            <consortium name="RefSeq"/>
        </authorList>
    </citation>
    <scope>IDENTIFICATION</scope>
</reference>
<dbReference type="PANTHER" id="PTHR46623:SF6">
    <property type="entry name" value="ALPHA_BETA-HYDROLASES SUPERFAMILY PROTEIN"/>
    <property type="match status" value="1"/>
</dbReference>
<dbReference type="InterPro" id="IPR029058">
    <property type="entry name" value="AB_hydrolase_fold"/>
</dbReference>
<protein>
    <submittedName>
        <fullName evidence="3">Dienelactone hydrolase family protein</fullName>
        <ecNumber evidence="3">3.-.-.-</ecNumber>
    </submittedName>
</protein>
<proteinExistence type="predicted"/>
<reference evidence="3" key="2">
    <citation type="journal article" date="2009" name="Protein Pept. Lett.">
        <title>Alpha/beta hydrolase fold: an update.</title>
        <authorList>
            <person name="Carr P.D."/>
            <person name="Ollis D.L."/>
        </authorList>
    </citation>
    <scope>NUCLEOTIDE SEQUENCE</scope>
</reference>
<accession>A0A8B6XA26</accession>
<evidence type="ECO:0000259" key="1">
    <source>
        <dbReference type="Pfam" id="PF01738"/>
    </source>
</evidence>
<dbReference type="InterPro" id="IPR051049">
    <property type="entry name" value="Dienelactone_hydrolase-like"/>
</dbReference>